<evidence type="ECO:0000313" key="2">
    <source>
        <dbReference type="EMBL" id="SUZ71489.1"/>
    </source>
</evidence>
<accession>A0A381PZR0</accession>
<protein>
    <recommendedName>
        <fullName evidence="1">DUF5916 domain-containing protein</fullName>
    </recommendedName>
</protein>
<dbReference type="Pfam" id="PF19313">
    <property type="entry name" value="DUF5916"/>
    <property type="match status" value="1"/>
</dbReference>
<proteinExistence type="predicted"/>
<gene>
    <name evidence="2" type="ORF">METZ01_LOCUS24343</name>
</gene>
<dbReference type="SUPFAM" id="SSF49344">
    <property type="entry name" value="CBD9-like"/>
    <property type="match status" value="1"/>
</dbReference>
<organism evidence="2">
    <name type="scientific">marine metagenome</name>
    <dbReference type="NCBI Taxonomy" id="408172"/>
    <lineage>
        <taxon>unclassified sequences</taxon>
        <taxon>metagenomes</taxon>
        <taxon>ecological metagenomes</taxon>
    </lineage>
</organism>
<dbReference type="EMBL" id="UINC01001123">
    <property type="protein sequence ID" value="SUZ71489.1"/>
    <property type="molecule type" value="Genomic_DNA"/>
</dbReference>
<dbReference type="AlphaFoldDB" id="A0A381PZR0"/>
<dbReference type="Gene3D" id="2.60.40.1190">
    <property type="match status" value="1"/>
</dbReference>
<sequence>MILAGTTLSLVALCTVVAGVQAQEAEETTGRTITAEALLDGETIVLDGILDESAWKRAKPGTDFIQQDPTYGGTPTERTEVRFAFDRDNLYMGVYNFDSEPDKMLGNTMKRDEYLRADDRFMWVMDTFLDRQTGYFFEMNPSGLMADSLMAPGGGNRNWDGIWDAKVLKSDLGWTIELALPFRTLNFDPNGTAWGVNFQRTIRRKNEENLWTGHMRNQGLRRLSNTGLLLLDLSEVSQGFGLDVKPYLSASGFEAPGVKVPLPLATTTDAGVDLFYNVTPGLRANLTVNTDFAQTEVDQRLVNLTRFPLFFPEKRDFFLDGATFFNFYLGRNNREPNAASVQPFFSRRIGLHTDGSPQKINYGTKLTGQVGKQDVGFLHVRTDEAGSAPAEDFTVMRIKRRLFTQSYVGMFYSRRHANTAGSISLETAGVDFRLATSQFQKSKNLEFNGFFLWNTNPVGTVDNNLAYGVRLDYPNDRWEARVSFTEVQENHNPAIGFTRRRGFRGYGPRLMFAPRPRQHRWIRQLTFGVDADVRTDVSNRLLTRKLNIMLLDVNLHSQERFSLEVIPTYERLERTFEISPGIELPAGTHYDFVRYKATFNTANRRIFAFQTNLEAGTFFSGTRKQVGVRVGFRPRPGVTVNFDNEWNRISLNEGRFDTFLHRLVVDTQFSPWIYLVNNVQFDSVSELMGWQSRLRWIVTPGNDLFVIYTHNWLDDNQFDRFVTQDRRGAAKFVFTHRF</sequence>
<name>A0A381PZR0_9ZZZZ</name>
<reference evidence="2" key="1">
    <citation type="submission" date="2018-05" db="EMBL/GenBank/DDBJ databases">
        <authorList>
            <person name="Lanie J.A."/>
            <person name="Ng W.-L."/>
            <person name="Kazmierczak K.M."/>
            <person name="Andrzejewski T.M."/>
            <person name="Davidsen T.M."/>
            <person name="Wayne K.J."/>
            <person name="Tettelin H."/>
            <person name="Glass J.I."/>
            <person name="Rusch D."/>
            <person name="Podicherti R."/>
            <person name="Tsui H.-C.T."/>
            <person name="Winkler M.E."/>
        </authorList>
    </citation>
    <scope>NUCLEOTIDE SEQUENCE</scope>
</reference>
<evidence type="ECO:0000259" key="1">
    <source>
        <dbReference type="Pfam" id="PF19313"/>
    </source>
</evidence>
<feature type="domain" description="DUF5916" evidence="1">
    <location>
        <begin position="243"/>
        <end position="358"/>
    </location>
</feature>
<dbReference type="InterPro" id="IPR045670">
    <property type="entry name" value="DUF5916"/>
</dbReference>
<dbReference type="CDD" id="cd09618">
    <property type="entry name" value="CBM9_like_2"/>
    <property type="match status" value="1"/>
</dbReference>